<comment type="caution">
    <text evidence="9">The sequence shown here is derived from an EMBL/GenBank/DDBJ whole genome shotgun (WGS) entry which is preliminary data.</text>
</comment>
<evidence type="ECO:0000256" key="7">
    <source>
        <dbReference type="HAMAP-Rule" id="MF_00168"/>
    </source>
</evidence>
<dbReference type="RefSeq" id="WP_064286118.1">
    <property type="nucleotide sequence ID" value="NZ_LXKA01000198.1"/>
</dbReference>
<dbReference type="PANTHER" id="PTHR46499">
    <property type="entry name" value="QUEUINE TRNA-RIBOSYLTRANSFERASE"/>
    <property type="match status" value="1"/>
</dbReference>
<keyword evidence="7" id="KW-0479">Metal-binding</keyword>
<keyword evidence="4 7" id="KW-0819">tRNA processing</keyword>
<accession>A0A1A9N852</accession>
<reference evidence="9 10" key="1">
    <citation type="submission" date="2016-04" db="EMBL/GenBank/DDBJ databases">
        <title>Reclassification of Paraburkholderia panaciterrae (Farh et al. 2015) Dobritsa &amp; Samadpour 2016 as a later homotypic synonym of Paraburkholderia ginsengiterrae (Farh et al. 2015) Dobritsa &amp; Samadpour 2016.</title>
        <authorList>
            <person name="Dobritsa A.P."/>
            <person name="Kutumbaka K."/>
            <person name="Samadpour M."/>
        </authorList>
    </citation>
    <scope>NUCLEOTIDE SEQUENCE [LARGE SCALE GENOMIC DNA]</scope>
    <source>
        <strain evidence="9 10">DCY85</strain>
    </source>
</reference>
<evidence type="ECO:0000256" key="5">
    <source>
        <dbReference type="ARBA" id="ARBA00022785"/>
    </source>
</evidence>
<dbReference type="PANTHER" id="PTHR46499:SF1">
    <property type="entry name" value="QUEUINE TRNA-RIBOSYLTRANSFERASE"/>
    <property type="match status" value="1"/>
</dbReference>
<keyword evidence="5 7" id="KW-0671">Queuosine biosynthesis</keyword>
<keyword evidence="7" id="KW-0862">Zinc</keyword>
<comment type="pathway">
    <text evidence="1 7">tRNA modification; tRNA-queuosine biosynthesis.</text>
</comment>
<keyword evidence="2 7" id="KW-0328">Glycosyltransferase</keyword>
<feature type="region of interest" description="RNA binding" evidence="7">
    <location>
        <begin position="276"/>
        <end position="282"/>
    </location>
</feature>
<comment type="subunit">
    <text evidence="7">Homodimer. Within each dimer, one monomer is responsible for RNA recognition and catalysis, while the other monomer binds to the replacement base PreQ1.</text>
</comment>
<name>A0A1A9N852_9BURK</name>
<gene>
    <name evidence="7" type="primary">tgt</name>
    <name evidence="9" type="ORF">A6V37_24580</name>
</gene>
<evidence type="ECO:0000256" key="6">
    <source>
        <dbReference type="ARBA" id="ARBA00050112"/>
    </source>
</evidence>
<dbReference type="FunFam" id="3.20.20.105:FF:000001">
    <property type="entry name" value="Queuine tRNA-ribosyltransferase"/>
    <property type="match status" value="1"/>
</dbReference>
<feature type="binding site" evidence="7">
    <location>
        <position position="169"/>
    </location>
    <ligand>
        <name>substrate</name>
    </ligand>
</feature>
<dbReference type="InterPro" id="IPR002616">
    <property type="entry name" value="tRNA_ribo_trans-like"/>
</dbReference>
<dbReference type="EMBL" id="LXKA01000198">
    <property type="protein sequence ID" value="OAJ61869.1"/>
    <property type="molecule type" value="Genomic_DNA"/>
</dbReference>
<dbReference type="OrthoDB" id="9805417at2"/>
<evidence type="ECO:0000256" key="4">
    <source>
        <dbReference type="ARBA" id="ARBA00022694"/>
    </source>
</evidence>
<dbReference type="GO" id="GO:0005829">
    <property type="term" value="C:cytosol"/>
    <property type="evidence" value="ECO:0007669"/>
    <property type="project" value="TreeGrafter"/>
</dbReference>
<evidence type="ECO:0000313" key="9">
    <source>
        <dbReference type="EMBL" id="OAJ61869.1"/>
    </source>
</evidence>
<dbReference type="Proteomes" id="UP000078116">
    <property type="component" value="Unassembled WGS sequence"/>
</dbReference>
<feature type="binding site" evidence="7">
    <location>
        <position position="245"/>
    </location>
    <ligand>
        <name>substrate</name>
    </ligand>
</feature>
<feature type="domain" description="tRNA-guanine(15) transglycosylase-like" evidence="8">
    <location>
        <begin position="37"/>
        <end position="396"/>
    </location>
</feature>
<dbReference type="NCBIfam" id="TIGR00449">
    <property type="entry name" value="tgt_general"/>
    <property type="match status" value="1"/>
</dbReference>
<dbReference type="GO" id="GO:0008616">
    <property type="term" value="P:tRNA queuosine(34) biosynthetic process"/>
    <property type="evidence" value="ECO:0007669"/>
    <property type="project" value="UniProtKB-UniRule"/>
</dbReference>
<evidence type="ECO:0000259" key="8">
    <source>
        <dbReference type="Pfam" id="PF01702"/>
    </source>
</evidence>
<dbReference type="SUPFAM" id="SSF51713">
    <property type="entry name" value="tRNA-guanine transglycosylase"/>
    <property type="match status" value="1"/>
</dbReference>
<dbReference type="Pfam" id="PF01702">
    <property type="entry name" value="TGT"/>
    <property type="match status" value="1"/>
</dbReference>
<feature type="region of interest" description="RNA binding; important for wobble base 34 recognition" evidence="7">
    <location>
        <begin position="300"/>
        <end position="304"/>
    </location>
</feature>
<evidence type="ECO:0000256" key="1">
    <source>
        <dbReference type="ARBA" id="ARBA00004691"/>
    </source>
</evidence>
<keyword evidence="3 7" id="KW-0808">Transferase</keyword>
<dbReference type="Gene3D" id="3.20.20.105">
    <property type="entry name" value="Queuine tRNA-ribosyltransferase-like"/>
    <property type="match status" value="1"/>
</dbReference>
<comment type="similarity">
    <text evidence="7">Belongs to the queuine tRNA-ribosyltransferase family.</text>
</comment>
<feature type="active site" description="Proton acceptor" evidence="7">
    <location>
        <position position="115"/>
    </location>
</feature>
<dbReference type="NCBIfam" id="TIGR00430">
    <property type="entry name" value="Q_tRNA_tgt"/>
    <property type="match status" value="1"/>
</dbReference>
<dbReference type="InterPro" id="IPR004803">
    <property type="entry name" value="TGT"/>
</dbReference>
<dbReference type="HAMAP" id="MF_00168">
    <property type="entry name" value="Q_tRNA_Tgt"/>
    <property type="match status" value="1"/>
</dbReference>
<dbReference type="UniPathway" id="UPA00392"/>
<dbReference type="AlphaFoldDB" id="A0A1A9N852"/>
<dbReference type="GO" id="GO:0046872">
    <property type="term" value="F:metal ion binding"/>
    <property type="evidence" value="ECO:0007669"/>
    <property type="project" value="UniProtKB-KW"/>
</dbReference>
<protein>
    <recommendedName>
        <fullName evidence="7">Queuine tRNA-ribosyltransferase</fullName>
        <ecNumber evidence="7">2.4.2.29</ecNumber>
    </recommendedName>
    <alternativeName>
        <fullName evidence="7">Guanine insertion enzyme</fullName>
    </alternativeName>
    <alternativeName>
        <fullName evidence="7">tRNA-guanine transglycosylase</fullName>
    </alternativeName>
</protein>
<evidence type="ECO:0000256" key="2">
    <source>
        <dbReference type="ARBA" id="ARBA00022676"/>
    </source>
</evidence>
<feature type="binding site" evidence="7">
    <location>
        <position position="333"/>
    </location>
    <ligand>
        <name>Zn(2+)</name>
        <dbReference type="ChEBI" id="CHEBI:29105"/>
    </ligand>
</feature>
<feature type="binding site" evidence="7">
    <location>
        <position position="338"/>
    </location>
    <ligand>
        <name>Zn(2+)</name>
        <dbReference type="ChEBI" id="CHEBI:29105"/>
    </ligand>
</feature>
<feature type="binding site" evidence="7">
    <location>
        <begin position="115"/>
        <end position="119"/>
    </location>
    <ligand>
        <name>substrate</name>
    </ligand>
</feature>
<feature type="binding site" evidence="7">
    <location>
        <position position="364"/>
    </location>
    <ligand>
        <name>Zn(2+)</name>
        <dbReference type="ChEBI" id="CHEBI:29105"/>
    </ligand>
</feature>
<sequence length="404" mass="45118">MTDGQTVSTRADHGAYLGDHVRPDNGLKFELLGTDGQARRGRVTLNHGVVETPIFMPVGTYGTVKAVQPRELEEMHAQIILGNTFHLWLRPGLETVEAHGGLHGFMGWKKPILTDSGGFQVFSLGDLRKITEDGVTFASPINGDKLFLSPEVSMQIQKVLNSDIVMQFDECTPYATNNVPTSHKEAAESMRMSMRWARRAIDEFRRLSNPNALFGIVQGGMFEDLRDESLAGLAEMDFHGLAIGGLSVGEPKEDMMRVLNHIGPKLPADKPHYLMGVGTPEDLVAGVAAGVDMFDCVMPTRNARNGWLFTRFGDVKIRNATHKNSLRPLDEQCGCYTCRNFTRGYLHHLHRVGEILGAQLNTIHNLHYYLELMQEMRDAIDAKMFEAFRKRFHEDRARGASEAP</sequence>
<feature type="binding site" evidence="7">
    <location>
        <position position="218"/>
    </location>
    <ligand>
        <name>substrate</name>
    </ligand>
</feature>
<evidence type="ECO:0000256" key="3">
    <source>
        <dbReference type="ARBA" id="ARBA00022679"/>
    </source>
</evidence>
<dbReference type="EC" id="2.4.2.29" evidence="7"/>
<comment type="cofactor">
    <cofactor evidence="7">
        <name>Zn(2+)</name>
        <dbReference type="ChEBI" id="CHEBI:29105"/>
    </cofactor>
    <text evidence="7">Binds 1 zinc ion per subunit.</text>
</comment>
<dbReference type="InterPro" id="IPR050076">
    <property type="entry name" value="ArchSynthase1/Queuine_TRR"/>
</dbReference>
<feature type="active site" description="Nucleophile" evidence="7">
    <location>
        <position position="295"/>
    </location>
</feature>
<evidence type="ECO:0000313" key="10">
    <source>
        <dbReference type="Proteomes" id="UP000078116"/>
    </source>
</evidence>
<dbReference type="InterPro" id="IPR036511">
    <property type="entry name" value="TGT-like_sf"/>
</dbReference>
<comment type="function">
    <text evidence="7">Catalyzes the base-exchange of a guanine (G) residue with the queuine precursor 7-aminomethyl-7-deazaguanine (PreQ1) at position 34 (anticodon wobble position) in tRNAs with GU(N) anticodons (tRNA-Asp, -Asn, -His and -Tyr). Catalysis occurs through a double-displacement mechanism. The nucleophile active site attacks the C1' of nucleotide 34 to detach the guanine base from the RNA, forming a covalent enzyme-RNA intermediate. The proton acceptor active site deprotonates the incoming PreQ1, allowing a nucleophilic attack on the C1' of the ribose to form the product. After dissociation, two additional enzymatic reactions on the tRNA convert PreQ1 to queuine (Q), resulting in the hypermodified nucleoside queuosine (7-(((4,5-cis-dihydroxy-2-cyclopenten-1-yl)amino)methyl)-7-deazaguanosine).</text>
</comment>
<feature type="binding site" evidence="7">
    <location>
        <position position="335"/>
    </location>
    <ligand>
        <name>Zn(2+)</name>
        <dbReference type="ChEBI" id="CHEBI:29105"/>
    </ligand>
</feature>
<dbReference type="GO" id="GO:0008479">
    <property type="term" value="F:tRNA-guanosine(34) queuine transglycosylase activity"/>
    <property type="evidence" value="ECO:0007669"/>
    <property type="project" value="UniProtKB-UniRule"/>
</dbReference>
<organism evidence="9 10">
    <name type="scientific">Paraburkholderia ginsengiterrae</name>
    <dbReference type="NCBI Taxonomy" id="1462993"/>
    <lineage>
        <taxon>Bacteria</taxon>
        <taxon>Pseudomonadati</taxon>
        <taxon>Pseudomonadota</taxon>
        <taxon>Betaproteobacteria</taxon>
        <taxon>Burkholderiales</taxon>
        <taxon>Burkholderiaceae</taxon>
        <taxon>Paraburkholderia</taxon>
    </lineage>
</organism>
<comment type="catalytic activity">
    <reaction evidence="6 7">
        <text>7-aminomethyl-7-carbaguanine + guanosine(34) in tRNA = 7-aminomethyl-7-carbaguanosine(34) in tRNA + guanine</text>
        <dbReference type="Rhea" id="RHEA:24104"/>
        <dbReference type="Rhea" id="RHEA-COMP:10341"/>
        <dbReference type="Rhea" id="RHEA-COMP:10342"/>
        <dbReference type="ChEBI" id="CHEBI:16235"/>
        <dbReference type="ChEBI" id="CHEBI:58703"/>
        <dbReference type="ChEBI" id="CHEBI:74269"/>
        <dbReference type="ChEBI" id="CHEBI:82833"/>
        <dbReference type="EC" id="2.4.2.29"/>
    </reaction>
</comment>
<proteinExistence type="inferred from homology"/>
<dbReference type="STRING" id="1462993.A6V36_16825"/>